<dbReference type="RefSeq" id="WP_036438726.1">
    <property type="nucleotide sequence ID" value="NZ_CP033021.1"/>
</dbReference>
<evidence type="ECO:0000256" key="2">
    <source>
        <dbReference type="ARBA" id="ARBA00022475"/>
    </source>
</evidence>
<evidence type="ECO:0008006" key="11">
    <source>
        <dbReference type="Google" id="ProtNLM"/>
    </source>
</evidence>
<evidence type="ECO:0000256" key="5">
    <source>
        <dbReference type="ARBA" id="ARBA00023136"/>
    </source>
</evidence>
<gene>
    <name evidence="9" type="ORF">KN71_002740</name>
</gene>
<keyword evidence="3 8" id="KW-0732">Signal</keyword>
<dbReference type="AlphaFoldDB" id="A0A454CAB7"/>
<evidence type="ECO:0000256" key="8">
    <source>
        <dbReference type="SAM" id="SignalP"/>
    </source>
</evidence>
<keyword evidence="6" id="KW-0564">Palmitate</keyword>
<dbReference type="NCBIfam" id="NF033817">
    <property type="entry name" value="Mplas_variab_LP"/>
    <property type="match status" value="1"/>
</dbReference>
<reference evidence="9 10" key="1">
    <citation type="submission" date="2014-08" db="EMBL/GenBank/DDBJ databases">
        <authorList>
            <person name="Kuleshov K."/>
            <person name="Dedkov V."/>
            <person name="Markelov M."/>
            <person name="Pimkina E."/>
        </authorList>
    </citation>
    <scope>NUCLEOTIDE SEQUENCE [LARGE SCALE GENOMIC DNA]</scope>
    <source>
        <strain evidence="10">TOA</strain>
    </source>
</reference>
<feature type="chain" id="PRO_5019111196" description="Variable surface lipoprotein" evidence="8">
    <location>
        <begin position="23"/>
        <end position="283"/>
    </location>
</feature>
<proteinExistence type="predicted"/>
<dbReference type="GO" id="GO:0005886">
    <property type="term" value="C:plasma membrane"/>
    <property type="evidence" value="ECO:0007669"/>
    <property type="project" value="UniProtKB-SubCell"/>
</dbReference>
<sequence length="283" mass="32771">MKKQAIMTKFLLCIGSVAPMFALPLVAASCNKTATITLNSKAKESFEKYGYHVKGSALDFNKNNYSVSNPISPRDSLYKLTKNLKDEKGNPIYFRDANGNLLKFKGKKLENGEIEFDRDANGNYIYDKENGYPRLKEVLNNELEVIDGKPVQRVYREFFSRFLDFNNISPNYDFRVFSFTWEELINYFPATKNDSRYWPYRDNPRALFLVLYWTLKQNEAAPNWKSDFLDPSIESLLAKGKNRNVNTSIEEAPWPFYKGIMKGNKDAFWSNASEPITAIFEKP</sequence>
<dbReference type="InterPro" id="IPR049890">
    <property type="entry name" value="VlpA-F-like_signal"/>
</dbReference>
<evidence type="ECO:0000256" key="7">
    <source>
        <dbReference type="ARBA" id="ARBA00023288"/>
    </source>
</evidence>
<dbReference type="EMBL" id="CP033021">
    <property type="protein sequence ID" value="AYN65586.1"/>
    <property type="molecule type" value="Genomic_DNA"/>
</dbReference>
<dbReference type="PROSITE" id="PS51257">
    <property type="entry name" value="PROKAR_LIPOPROTEIN"/>
    <property type="match status" value="1"/>
</dbReference>
<keyword evidence="2" id="KW-1003">Cell membrane</keyword>
<evidence type="ECO:0000313" key="10">
    <source>
        <dbReference type="Proteomes" id="UP000029712"/>
    </source>
</evidence>
<evidence type="ECO:0000256" key="1">
    <source>
        <dbReference type="ARBA" id="ARBA00004193"/>
    </source>
</evidence>
<comment type="subcellular location">
    <subcellularLocation>
        <location evidence="1">Cell membrane</location>
        <topology evidence="1">Lipid-anchor</topology>
    </subcellularLocation>
</comment>
<evidence type="ECO:0000256" key="6">
    <source>
        <dbReference type="ARBA" id="ARBA00023139"/>
    </source>
</evidence>
<feature type="signal peptide" evidence="8">
    <location>
        <begin position="1"/>
        <end position="22"/>
    </location>
</feature>
<evidence type="ECO:0000256" key="3">
    <source>
        <dbReference type="ARBA" id="ARBA00022729"/>
    </source>
</evidence>
<keyword evidence="7" id="KW-0449">Lipoprotein</keyword>
<keyword evidence="4" id="KW-0677">Repeat</keyword>
<organism evidence="9 10">
    <name type="scientific">Metamycoplasma hominis</name>
    <name type="common">Mycoplasma hominis</name>
    <dbReference type="NCBI Taxonomy" id="2098"/>
    <lineage>
        <taxon>Bacteria</taxon>
        <taxon>Bacillati</taxon>
        <taxon>Mycoplasmatota</taxon>
        <taxon>Mycoplasmoidales</taxon>
        <taxon>Metamycoplasmataceae</taxon>
        <taxon>Metamycoplasma</taxon>
    </lineage>
</organism>
<dbReference type="OrthoDB" id="396666at2"/>
<evidence type="ECO:0000256" key="4">
    <source>
        <dbReference type="ARBA" id="ARBA00022737"/>
    </source>
</evidence>
<name>A0A454CAB7_METHO</name>
<dbReference type="Proteomes" id="UP000029712">
    <property type="component" value="Chromosome"/>
</dbReference>
<accession>A0A454CAB7</accession>
<evidence type="ECO:0000313" key="9">
    <source>
        <dbReference type="EMBL" id="AYN65586.1"/>
    </source>
</evidence>
<keyword evidence="5" id="KW-0472">Membrane</keyword>
<reference evidence="9 10" key="2">
    <citation type="submission" date="2018-10" db="EMBL/GenBank/DDBJ databases">
        <title>Detection and isolation of Mycoplasma hominis as a predominant microorganism from pelvic cavity of patient with salpingitis and tubo-ovarian abscess.</title>
        <authorList>
            <person name="Guschin A.E."/>
            <person name="Khayrullina G.A."/>
            <person name="Rakovskaya I.V."/>
            <person name="Shelenkov A.A."/>
            <person name="Shagin D.A."/>
        </authorList>
    </citation>
    <scope>NUCLEOTIDE SEQUENCE [LARGE SCALE GENOMIC DNA]</scope>
    <source>
        <strain evidence="10">TOA</strain>
    </source>
</reference>
<protein>
    <recommendedName>
        <fullName evidence="11">Variable surface lipoprotein</fullName>
    </recommendedName>
</protein>